<accession>A0AB39VX19</accession>
<proteinExistence type="predicted"/>
<name>A0AB39VX19_9GAMM</name>
<dbReference type="AlphaFoldDB" id="A0AB39VX19"/>
<dbReference type="RefSeq" id="WP_369790566.1">
    <property type="nucleotide sequence ID" value="NZ_CP165628.1"/>
</dbReference>
<dbReference type="EMBL" id="CP165628">
    <property type="protein sequence ID" value="XDU74388.1"/>
    <property type="molecule type" value="Genomic_DNA"/>
</dbReference>
<gene>
    <name evidence="1" type="ORF">AB3G37_10065</name>
</gene>
<protein>
    <submittedName>
        <fullName evidence="1">Uncharacterized protein</fullName>
    </submittedName>
</protein>
<evidence type="ECO:0000313" key="1">
    <source>
        <dbReference type="EMBL" id="XDU74388.1"/>
    </source>
</evidence>
<organism evidence="1">
    <name type="scientific">Rouxiella sp. WC2420</name>
    <dbReference type="NCBI Taxonomy" id="3234145"/>
    <lineage>
        <taxon>Bacteria</taxon>
        <taxon>Pseudomonadati</taxon>
        <taxon>Pseudomonadota</taxon>
        <taxon>Gammaproteobacteria</taxon>
        <taxon>Enterobacterales</taxon>
        <taxon>Yersiniaceae</taxon>
        <taxon>Rouxiella</taxon>
    </lineage>
</organism>
<reference evidence="1" key="1">
    <citation type="submission" date="2024-07" db="EMBL/GenBank/DDBJ databases">
        <authorList>
            <person name="Biller S.J."/>
        </authorList>
    </citation>
    <scope>NUCLEOTIDE SEQUENCE</scope>
    <source>
        <strain evidence="1">WC2420</strain>
    </source>
</reference>
<sequence>MVDKLLTLFAHLMTKQHLAPVRRFTIRLRRGWVQRLIRNHRTVFSQLSEMPAGIGIIKNKRDTLVAVTIRFNGIERFGSVF</sequence>